<evidence type="ECO:0000313" key="21">
    <source>
        <dbReference type="EMBL" id="KAJ8267288.1"/>
    </source>
</evidence>
<evidence type="ECO:0000256" key="4">
    <source>
        <dbReference type="ARBA" id="ARBA00005930"/>
    </source>
</evidence>
<dbReference type="Gene3D" id="3.30.1490.120">
    <property type="entry name" value="RNA polymerase Rpb7-like, N-terminal domain"/>
    <property type="match status" value="1"/>
</dbReference>
<proteinExistence type="inferred from homology"/>
<evidence type="ECO:0000256" key="11">
    <source>
        <dbReference type="ARBA" id="ARBA00023163"/>
    </source>
</evidence>
<dbReference type="GO" id="GO:0005730">
    <property type="term" value="C:nucleolus"/>
    <property type="evidence" value="ECO:0007669"/>
    <property type="project" value="UniProtKB-SubCell"/>
</dbReference>
<keyword evidence="10 17" id="KW-0472">Membrane</keyword>
<reference evidence="21" key="1">
    <citation type="journal article" date="2023" name="Science">
        <title>Genome structures resolve the early diversification of teleost fishes.</title>
        <authorList>
            <person name="Parey E."/>
            <person name="Louis A."/>
            <person name="Montfort J."/>
            <person name="Bouchez O."/>
            <person name="Roques C."/>
            <person name="Iampietro C."/>
            <person name="Lluch J."/>
            <person name="Castinel A."/>
            <person name="Donnadieu C."/>
            <person name="Desvignes T."/>
            <person name="Floi Bucao C."/>
            <person name="Jouanno E."/>
            <person name="Wen M."/>
            <person name="Mejri S."/>
            <person name="Dirks R."/>
            <person name="Jansen H."/>
            <person name="Henkel C."/>
            <person name="Chen W.J."/>
            <person name="Zahm M."/>
            <person name="Cabau C."/>
            <person name="Klopp C."/>
            <person name="Thompson A.W."/>
            <person name="Robinson-Rechavi M."/>
            <person name="Braasch I."/>
            <person name="Lecointre G."/>
            <person name="Bobe J."/>
            <person name="Postlethwait J.H."/>
            <person name="Berthelot C."/>
            <person name="Roest Crollius H."/>
            <person name="Guiguen Y."/>
        </authorList>
    </citation>
    <scope>NUCLEOTIDE SEQUENCE</scope>
    <source>
        <strain evidence="21">Concon-B</strain>
    </source>
</reference>
<dbReference type="PANTHER" id="PTHR28681">
    <property type="entry name" value="TRANSMEMBRANE PROTEIN 196"/>
    <property type="match status" value="1"/>
</dbReference>
<gene>
    <name evidence="21" type="ORF">COCON_G00124600</name>
</gene>
<evidence type="ECO:0000256" key="9">
    <source>
        <dbReference type="ARBA" id="ARBA00022989"/>
    </source>
</evidence>
<evidence type="ECO:0000256" key="8">
    <source>
        <dbReference type="ARBA" id="ARBA00022692"/>
    </source>
</evidence>
<dbReference type="GO" id="GO:0016020">
    <property type="term" value="C:membrane"/>
    <property type="evidence" value="ECO:0007669"/>
    <property type="project" value="UniProtKB-SubCell"/>
</dbReference>
<feature type="domain" description="RNA polymerase Rpb7-like N-terminal" evidence="19">
    <location>
        <begin position="185"/>
        <end position="239"/>
    </location>
</feature>
<organism evidence="21 22">
    <name type="scientific">Conger conger</name>
    <name type="common">Conger eel</name>
    <name type="synonym">Muraena conger</name>
    <dbReference type="NCBI Taxonomy" id="82655"/>
    <lineage>
        <taxon>Eukaryota</taxon>
        <taxon>Metazoa</taxon>
        <taxon>Chordata</taxon>
        <taxon>Craniata</taxon>
        <taxon>Vertebrata</taxon>
        <taxon>Euteleostomi</taxon>
        <taxon>Actinopterygii</taxon>
        <taxon>Neopterygii</taxon>
        <taxon>Teleostei</taxon>
        <taxon>Anguilliformes</taxon>
        <taxon>Congridae</taxon>
        <taxon>Conger</taxon>
    </lineage>
</organism>
<evidence type="ECO:0000256" key="1">
    <source>
        <dbReference type="ARBA" id="ARBA00004141"/>
    </source>
</evidence>
<evidence type="ECO:0000256" key="5">
    <source>
        <dbReference type="ARBA" id="ARBA00022478"/>
    </source>
</evidence>
<keyword evidence="11" id="KW-0804">Transcription</keyword>
<evidence type="ECO:0000256" key="10">
    <source>
        <dbReference type="ARBA" id="ARBA00023136"/>
    </source>
</evidence>
<dbReference type="InterPro" id="IPR041178">
    <property type="entry name" value="RPA43_OB"/>
</dbReference>
<keyword evidence="12" id="KW-0539">Nucleus</keyword>
<feature type="transmembrane region" description="Helical" evidence="17">
    <location>
        <begin position="52"/>
        <end position="71"/>
    </location>
</feature>
<keyword evidence="5" id="KW-0240">DNA-directed RNA polymerase</keyword>
<evidence type="ECO:0000259" key="20">
    <source>
        <dbReference type="Pfam" id="PF17875"/>
    </source>
</evidence>
<dbReference type="Pfam" id="PF17875">
    <property type="entry name" value="RPA43_OB"/>
    <property type="match status" value="1"/>
</dbReference>
<keyword evidence="9 17" id="KW-1133">Transmembrane helix</keyword>
<dbReference type="PANTHER" id="PTHR28681:SF1">
    <property type="entry name" value="TRANSMEMBRANE PROTEIN 196"/>
    <property type="match status" value="1"/>
</dbReference>
<dbReference type="FunFam" id="3.30.1490.120:FF:000003">
    <property type="entry name" value="DNA-directed RNA polymerase I subunit RPA43"/>
    <property type="match status" value="1"/>
</dbReference>
<comment type="similarity">
    <text evidence="4">Belongs to the eukaryotic RPA43 RNA polymerase subunit family.</text>
</comment>
<dbReference type="AlphaFoldDB" id="A0A9Q1DCQ0"/>
<dbReference type="OrthoDB" id="10250504at2759"/>
<dbReference type="Pfam" id="PF03876">
    <property type="entry name" value="SHS2_Rpb7-N"/>
    <property type="match status" value="1"/>
</dbReference>
<sequence length="373" mass="40662">MCGSRKIICSLLLLSALEIGLGVSSIALGAVGICRARPNYKPQQGDASPMTLFSACCICGLIGGILSFQFIRALAKRPQVHQPLHLVAMTLACLGVACSTLATWLTCRLAGTEQQRMFLEREHSMHHSHEMTEKQELPESSSNGLPLIPLNGSASTMLNSPGSDITDRTLVDTPYSCLVVETHRRHIALSPLYLRKKKTGIQEQLNAELLKYSESLNGVPLAYDDIKVVGQHGDIHDDSELIHMNIEAVFVIFQPRRGQKLSGVINKVGVSHVGCLVHGCFNAAVPRPAQVTQEAWLQAGLGVGHALEFQVSQLDADTAGVLLIRGRLDKHRTRNLAEVCGAGGWSLQRYQPHERRKRTKTRNVIGPGFFGDG</sequence>
<feature type="domain" description="RPA43 OB" evidence="20">
    <location>
        <begin position="255"/>
        <end position="287"/>
    </location>
</feature>
<accession>A0A9Q1DCQ0</accession>
<keyword evidence="7" id="KW-0597">Phosphoprotein</keyword>
<dbReference type="InterPro" id="IPR041901">
    <property type="entry name" value="RNAP_I_Rpa43_N"/>
</dbReference>
<evidence type="ECO:0000256" key="16">
    <source>
        <dbReference type="ARBA" id="ARBA00083123"/>
    </source>
</evidence>
<keyword evidence="18" id="KW-0732">Signal</keyword>
<keyword evidence="8 17" id="KW-0812">Transmembrane</keyword>
<feature type="signal peptide" evidence="18">
    <location>
        <begin position="1"/>
        <end position="22"/>
    </location>
</feature>
<dbReference type="GO" id="GO:0000428">
    <property type="term" value="C:DNA-directed RNA polymerase complex"/>
    <property type="evidence" value="ECO:0007669"/>
    <property type="project" value="UniProtKB-KW"/>
</dbReference>
<dbReference type="InterPro" id="IPR037661">
    <property type="entry name" value="TMEM196"/>
</dbReference>
<evidence type="ECO:0000313" key="22">
    <source>
        <dbReference type="Proteomes" id="UP001152803"/>
    </source>
</evidence>
<evidence type="ECO:0000256" key="12">
    <source>
        <dbReference type="ARBA" id="ARBA00023242"/>
    </source>
</evidence>
<evidence type="ECO:0000256" key="2">
    <source>
        <dbReference type="ARBA" id="ARBA00004496"/>
    </source>
</evidence>
<dbReference type="GO" id="GO:0005737">
    <property type="term" value="C:cytoplasm"/>
    <property type="evidence" value="ECO:0007669"/>
    <property type="project" value="UniProtKB-SubCell"/>
</dbReference>
<evidence type="ECO:0000256" key="15">
    <source>
        <dbReference type="ARBA" id="ARBA00080323"/>
    </source>
</evidence>
<dbReference type="GO" id="GO:0006351">
    <property type="term" value="P:DNA-templated transcription"/>
    <property type="evidence" value="ECO:0007669"/>
    <property type="project" value="InterPro"/>
</dbReference>
<keyword evidence="6" id="KW-0963">Cytoplasm</keyword>
<dbReference type="InterPro" id="IPR036898">
    <property type="entry name" value="RNA_pol_Rpb7-like_N_sf"/>
</dbReference>
<evidence type="ECO:0000259" key="19">
    <source>
        <dbReference type="Pfam" id="PF03876"/>
    </source>
</evidence>
<evidence type="ECO:0000256" key="6">
    <source>
        <dbReference type="ARBA" id="ARBA00022490"/>
    </source>
</evidence>
<dbReference type="InterPro" id="IPR005576">
    <property type="entry name" value="Rpb7-like_N"/>
</dbReference>
<feature type="chain" id="PRO_5040498062" description="DNA-directed RNA polymerase I subunit RPA43" evidence="18">
    <location>
        <begin position="23"/>
        <end position="373"/>
    </location>
</feature>
<comment type="subcellular location">
    <subcellularLocation>
        <location evidence="2">Cytoplasm</location>
    </subcellularLocation>
    <subcellularLocation>
        <location evidence="1">Membrane</location>
        <topology evidence="1">Multi-pass membrane protein</topology>
    </subcellularLocation>
    <subcellularLocation>
        <location evidence="3">Nucleus</location>
        <location evidence="3">Nucleolus</location>
    </subcellularLocation>
</comment>
<protein>
    <recommendedName>
        <fullName evidence="14">DNA-directed RNA polymerase I subunit RPA43</fullName>
    </recommendedName>
    <alternativeName>
        <fullName evidence="16">DNA-directed RNA polymerase I subunit F</fullName>
    </alternativeName>
    <alternativeName>
        <fullName evidence="13">Transmembrane protein 196</fullName>
    </alternativeName>
    <alternativeName>
        <fullName evidence="15">Twist neighbor protein</fullName>
    </alternativeName>
</protein>
<dbReference type="EMBL" id="JAFJMO010000009">
    <property type="protein sequence ID" value="KAJ8267288.1"/>
    <property type="molecule type" value="Genomic_DNA"/>
</dbReference>
<dbReference type="CDD" id="cd04328">
    <property type="entry name" value="RNAP_I_Rpa43_N"/>
    <property type="match status" value="1"/>
</dbReference>
<evidence type="ECO:0000256" key="14">
    <source>
        <dbReference type="ARBA" id="ARBA00073455"/>
    </source>
</evidence>
<name>A0A9Q1DCQ0_CONCO</name>
<evidence type="ECO:0000256" key="18">
    <source>
        <dbReference type="SAM" id="SignalP"/>
    </source>
</evidence>
<comment type="caution">
    <text evidence="21">The sequence shown here is derived from an EMBL/GenBank/DDBJ whole genome shotgun (WGS) entry which is preliminary data.</text>
</comment>
<evidence type="ECO:0000256" key="13">
    <source>
        <dbReference type="ARBA" id="ARBA00044525"/>
    </source>
</evidence>
<keyword evidence="22" id="KW-1185">Reference proteome</keyword>
<evidence type="ECO:0000256" key="7">
    <source>
        <dbReference type="ARBA" id="ARBA00022553"/>
    </source>
</evidence>
<feature type="transmembrane region" description="Helical" evidence="17">
    <location>
        <begin position="83"/>
        <end position="105"/>
    </location>
</feature>
<dbReference type="Proteomes" id="UP001152803">
    <property type="component" value="Unassembled WGS sequence"/>
</dbReference>
<evidence type="ECO:0000256" key="3">
    <source>
        <dbReference type="ARBA" id="ARBA00004604"/>
    </source>
</evidence>
<dbReference type="Gene3D" id="2.40.50.1060">
    <property type="match status" value="1"/>
</dbReference>
<evidence type="ECO:0000256" key="17">
    <source>
        <dbReference type="SAM" id="Phobius"/>
    </source>
</evidence>